<dbReference type="Proteomes" id="UP001214113">
    <property type="component" value="Unassembled WGS sequence"/>
</dbReference>
<comment type="caution">
    <text evidence="2">The sequence shown here is derived from an EMBL/GenBank/DDBJ whole genome shotgun (WGS) entry which is preliminary data.</text>
</comment>
<dbReference type="EMBL" id="JAQNSB010000026">
    <property type="protein sequence ID" value="MDC1856282.1"/>
    <property type="molecule type" value="Genomic_DNA"/>
</dbReference>
<reference evidence="2" key="1">
    <citation type="submission" date="2022-10" db="EMBL/GenBank/DDBJ databases">
        <title>Human gut microbiome strain richness.</title>
        <authorList>
            <person name="Chen-Liaw A."/>
        </authorList>
    </citation>
    <scope>NUCLEOTIDE SEQUENCE</scope>
    <source>
        <strain evidence="2">BSD2780061687st1_G10_BSD2780061687b_171204</strain>
    </source>
</reference>
<evidence type="ECO:0000259" key="1">
    <source>
        <dbReference type="Pfam" id="PF00350"/>
    </source>
</evidence>
<accession>A0AAW6GHS3</accession>
<name>A0AAW6GHS3_BACUN</name>
<gene>
    <name evidence="2" type="ORF">POZ22_16055</name>
</gene>
<proteinExistence type="predicted"/>
<feature type="domain" description="Dynamin N-terminal" evidence="1">
    <location>
        <begin position="48"/>
        <end position="194"/>
    </location>
</feature>
<evidence type="ECO:0000313" key="3">
    <source>
        <dbReference type="Proteomes" id="UP001214113"/>
    </source>
</evidence>
<organism evidence="2 3">
    <name type="scientific">Bacteroides uniformis</name>
    <dbReference type="NCBI Taxonomy" id="820"/>
    <lineage>
        <taxon>Bacteria</taxon>
        <taxon>Pseudomonadati</taxon>
        <taxon>Bacteroidota</taxon>
        <taxon>Bacteroidia</taxon>
        <taxon>Bacteroidales</taxon>
        <taxon>Bacteroidaceae</taxon>
        <taxon>Bacteroides</taxon>
    </lineage>
</organism>
<dbReference type="SUPFAM" id="SSF52540">
    <property type="entry name" value="P-loop containing nucleoside triphosphate hydrolases"/>
    <property type="match status" value="1"/>
</dbReference>
<dbReference type="Pfam" id="PF00350">
    <property type="entry name" value="Dynamin_N"/>
    <property type="match status" value="1"/>
</dbReference>
<evidence type="ECO:0000313" key="2">
    <source>
        <dbReference type="EMBL" id="MDC1856282.1"/>
    </source>
</evidence>
<dbReference type="AlphaFoldDB" id="A0AAW6GHS3"/>
<dbReference type="Gene3D" id="3.40.50.300">
    <property type="entry name" value="P-loop containing nucleotide triphosphate hydrolases"/>
    <property type="match status" value="1"/>
</dbReference>
<protein>
    <submittedName>
        <fullName evidence="2">Dynamin family protein</fullName>
    </submittedName>
</protein>
<dbReference type="InterPro" id="IPR045063">
    <property type="entry name" value="Dynamin_N"/>
</dbReference>
<sequence length="554" mass="61931">MQIYKELITQTSEIGMSLLLPEAQEQLRKQEQEALELLDSLQYVKVPIVGLFDAGKTSLINSLTAHKGLLPVDIIPKTSIPCEIYAAVNEDEQRAEVFRGKECVYEGSIEGYGDFDKLPGDVGKVYVDSDFVRSTQKRGLILVDMPGTDSGIREHNDAIVRYVQQGTLFAQLISAKNGALSSSDIAFIKELKQYGLHTAVFISKTDLVTAEGLEDIREYINSQYQDVMETTETVGQVCAANDDVTAFINWINTIDIEAVNKKRFSPIITSYVAAMRLAIITRIQLLKDDMNFGDIDSKIAELEGQLCQVNEMLSVSIENADTPEKSTQDILDWVENDMRLNSRLVAESILSNSVTQVNETIMSIVRPALLNAFAEERKQFVEAMRTELDTVTRRLLEGIEIPSDLIDDMISENADIIVGSLQLLAERLSQSGNPWGATVGLVLRLLAEWVPDILREIFGGQERAIRKIEQKFIGPFTSQILNSLYSIVLQQVKEQQEHILNGVRLKYAGRVAQIMEVLQNLHEQRVQGENDFSQQIAILDIAISQLDSIDGSLR</sequence>
<dbReference type="InterPro" id="IPR027417">
    <property type="entry name" value="P-loop_NTPase"/>
</dbReference>
<dbReference type="RefSeq" id="WP_272195928.1">
    <property type="nucleotide sequence ID" value="NZ_JAQNSB010000026.1"/>
</dbReference>